<dbReference type="EMBL" id="WKJJ01000007">
    <property type="protein sequence ID" value="MRV72690.1"/>
    <property type="molecule type" value="Genomic_DNA"/>
</dbReference>
<protein>
    <submittedName>
        <fullName evidence="9">Family 43 glycosylhydrolase</fullName>
    </submittedName>
</protein>
<dbReference type="AlphaFoldDB" id="A0A7X2LRQ8"/>
<dbReference type="InterPro" id="IPR023296">
    <property type="entry name" value="Glyco_hydro_beta-prop_sf"/>
</dbReference>
<sequence>MTRYLPTAALALMLACSDAASSQPADYTNPVITGFSSDPSVCRMGGDYYLAASTFAYFPGVPIFHSKDLVHWRQVGNALTRPSQLPLQNQGNSRGIFAPTLRCHGGKFYLVTTNISNGGNFIATATDPAGPWSEVTWLNDGGGMDPSLLFDDDGKIYYTRHGGGEHGGAYQAELDPQTLMPKEAPRLIWSGTGGVWPEGPHLYKHNGWYYLMISEGGTSYNHSITVARSRSPWGPFEANPANPIVTHRNHPDLPLQAIGHGDLVQTPDGNWWITMLAIRPNERTHHIGRETVLAPVTWSDDGWPVINGGKPIQISMSSAGLPPSQPWPSRPATEQFDGKTLGPEWYGLRAPADALYSLTERPGYLRLKGSADTLVTLTTPAFVGIRQRDLAMHAAAALDFKPRADGQLAGLVVRQDESNHYQLVVARERGKRHVKLLSVIKGRATQVQSRPVPDGDVTLAIDGKPASYAFSYTVQGKTHALGTLPTAPLSSEKAGGFTGVFLGLYATNPAAEPMPPADVAWFTYQGKD</sequence>
<feature type="active site" description="Proton acceptor" evidence="4">
    <location>
        <position position="38"/>
    </location>
</feature>
<dbReference type="RefSeq" id="WP_154374480.1">
    <property type="nucleotide sequence ID" value="NZ_WKJJ01000007.1"/>
</dbReference>
<evidence type="ECO:0000256" key="1">
    <source>
        <dbReference type="ARBA" id="ARBA00009865"/>
    </source>
</evidence>
<accession>A0A7X2LRQ8</accession>
<dbReference type="Gene3D" id="2.60.120.200">
    <property type="match status" value="1"/>
</dbReference>
<dbReference type="PROSITE" id="PS51257">
    <property type="entry name" value="PROKAR_LIPOPROTEIN"/>
    <property type="match status" value="1"/>
</dbReference>
<evidence type="ECO:0000256" key="3">
    <source>
        <dbReference type="ARBA" id="ARBA00023295"/>
    </source>
</evidence>
<feature type="domain" description="Beta-xylosidase C-terminal Concanavalin A-like" evidence="8">
    <location>
        <begin position="334"/>
        <end position="525"/>
    </location>
</feature>
<evidence type="ECO:0000256" key="2">
    <source>
        <dbReference type="ARBA" id="ARBA00022801"/>
    </source>
</evidence>
<dbReference type="SUPFAM" id="SSF75005">
    <property type="entry name" value="Arabinanase/levansucrase/invertase"/>
    <property type="match status" value="1"/>
</dbReference>
<evidence type="ECO:0000256" key="4">
    <source>
        <dbReference type="PIRSR" id="PIRSR606710-1"/>
    </source>
</evidence>
<gene>
    <name evidence="9" type="ORF">GJ700_13330</name>
</gene>
<dbReference type="PANTHER" id="PTHR42812:SF12">
    <property type="entry name" value="BETA-XYLOSIDASE-RELATED"/>
    <property type="match status" value="1"/>
</dbReference>
<feature type="site" description="Important for catalytic activity, responsible for pKa modulation of the active site Glu and correct orientation of both the proton donor and substrate" evidence="5">
    <location>
        <position position="145"/>
    </location>
</feature>
<organism evidence="9 10">
    <name type="scientific">Pseudoduganella rivuli</name>
    <dbReference type="NCBI Taxonomy" id="2666085"/>
    <lineage>
        <taxon>Bacteria</taxon>
        <taxon>Pseudomonadati</taxon>
        <taxon>Pseudomonadota</taxon>
        <taxon>Betaproteobacteria</taxon>
        <taxon>Burkholderiales</taxon>
        <taxon>Oxalobacteraceae</taxon>
        <taxon>Telluria group</taxon>
        <taxon>Pseudoduganella</taxon>
    </lineage>
</organism>
<feature type="chain" id="PRO_5031345419" evidence="7">
    <location>
        <begin position="20"/>
        <end position="528"/>
    </location>
</feature>
<dbReference type="Pfam" id="PF04616">
    <property type="entry name" value="Glyco_hydro_43"/>
    <property type="match status" value="1"/>
</dbReference>
<feature type="signal peptide" evidence="7">
    <location>
        <begin position="1"/>
        <end position="19"/>
    </location>
</feature>
<reference evidence="9 10" key="1">
    <citation type="submission" date="2019-11" db="EMBL/GenBank/DDBJ databases">
        <title>Novel species isolated from a subtropical stream in China.</title>
        <authorList>
            <person name="Lu H."/>
        </authorList>
    </citation>
    <scope>NUCLEOTIDE SEQUENCE [LARGE SCALE GENOMIC DNA]</scope>
    <source>
        <strain evidence="9 10">FT92W</strain>
    </source>
</reference>
<comment type="caution">
    <text evidence="9">The sequence shown here is derived from an EMBL/GenBank/DDBJ whole genome shotgun (WGS) entry which is preliminary data.</text>
</comment>
<keyword evidence="7" id="KW-0732">Signal</keyword>
<feature type="active site" description="Proton donor" evidence="4">
    <location>
        <position position="198"/>
    </location>
</feature>
<dbReference type="Gene3D" id="2.115.10.20">
    <property type="entry name" value="Glycosyl hydrolase domain, family 43"/>
    <property type="match status" value="1"/>
</dbReference>
<evidence type="ECO:0000313" key="9">
    <source>
        <dbReference type="EMBL" id="MRV72690.1"/>
    </source>
</evidence>
<dbReference type="CDD" id="cd18617">
    <property type="entry name" value="GH43_XynB-like"/>
    <property type="match status" value="1"/>
</dbReference>
<dbReference type="PANTHER" id="PTHR42812">
    <property type="entry name" value="BETA-XYLOSIDASE"/>
    <property type="match status" value="1"/>
</dbReference>
<dbReference type="InterPro" id="IPR006710">
    <property type="entry name" value="Glyco_hydro_43"/>
</dbReference>
<evidence type="ECO:0000256" key="7">
    <source>
        <dbReference type="SAM" id="SignalP"/>
    </source>
</evidence>
<dbReference type="InterPro" id="IPR013320">
    <property type="entry name" value="ConA-like_dom_sf"/>
</dbReference>
<dbReference type="Proteomes" id="UP000446768">
    <property type="component" value="Unassembled WGS sequence"/>
</dbReference>
<evidence type="ECO:0000313" key="10">
    <source>
        <dbReference type="Proteomes" id="UP000446768"/>
    </source>
</evidence>
<dbReference type="GO" id="GO:0004553">
    <property type="term" value="F:hydrolase activity, hydrolyzing O-glycosyl compounds"/>
    <property type="evidence" value="ECO:0007669"/>
    <property type="project" value="InterPro"/>
</dbReference>
<evidence type="ECO:0000256" key="6">
    <source>
        <dbReference type="RuleBase" id="RU361187"/>
    </source>
</evidence>
<evidence type="ECO:0000256" key="5">
    <source>
        <dbReference type="PIRSR" id="PIRSR606710-2"/>
    </source>
</evidence>
<name>A0A7X2LRQ8_9BURK</name>
<comment type="similarity">
    <text evidence="1 6">Belongs to the glycosyl hydrolase 43 family.</text>
</comment>
<dbReference type="InterPro" id="IPR041542">
    <property type="entry name" value="GH43_C2"/>
</dbReference>
<dbReference type="SUPFAM" id="SSF49899">
    <property type="entry name" value="Concanavalin A-like lectins/glucanases"/>
    <property type="match status" value="1"/>
</dbReference>
<dbReference type="Pfam" id="PF17851">
    <property type="entry name" value="GH43_C2"/>
    <property type="match status" value="1"/>
</dbReference>
<dbReference type="GO" id="GO:0005975">
    <property type="term" value="P:carbohydrate metabolic process"/>
    <property type="evidence" value="ECO:0007669"/>
    <property type="project" value="InterPro"/>
</dbReference>
<evidence type="ECO:0000259" key="8">
    <source>
        <dbReference type="Pfam" id="PF17851"/>
    </source>
</evidence>
<keyword evidence="3 6" id="KW-0326">Glycosidase</keyword>
<keyword evidence="2 6" id="KW-0378">Hydrolase</keyword>
<keyword evidence="10" id="KW-1185">Reference proteome</keyword>
<dbReference type="InterPro" id="IPR051795">
    <property type="entry name" value="Glycosyl_Hydrlase_43"/>
</dbReference>
<proteinExistence type="inferred from homology"/>